<gene>
    <name evidence="3" type="primary">LOC107263045</name>
</gene>
<proteinExistence type="predicted"/>
<dbReference type="KEGG" id="ccin:107263045"/>
<feature type="domain" description="EGF-like" evidence="1">
    <location>
        <begin position="130"/>
        <end position="143"/>
    </location>
</feature>
<keyword evidence="2" id="KW-1185">Reference proteome</keyword>
<dbReference type="RefSeq" id="XP_024936171.1">
    <property type="nucleotide sequence ID" value="XM_025080403.1"/>
</dbReference>
<protein>
    <submittedName>
        <fullName evidence="3">Uncharacterized protein LOC107263045</fullName>
    </submittedName>
</protein>
<name>A0AAJ7VWY6_CEPCN</name>
<dbReference type="AlphaFoldDB" id="A0AAJ7VWY6"/>
<organism evidence="2 3">
    <name type="scientific">Cephus cinctus</name>
    <name type="common">Wheat stem sawfly</name>
    <dbReference type="NCBI Taxonomy" id="211228"/>
    <lineage>
        <taxon>Eukaryota</taxon>
        <taxon>Metazoa</taxon>
        <taxon>Ecdysozoa</taxon>
        <taxon>Arthropoda</taxon>
        <taxon>Hexapoda</taxon>
        <taxon>Insecta</taxon>
        <taxon>Pterygota</taxon>
        <taxon>Neoptera</taxon>
        <taxon>Endopterygota</taxon>
        <taxon>Hymenoptera</taxon>
        <taxon>Cephoidea</taxon>
        <taxon>Cephidae</taxon>
        <taxon>Cephus</taxon>
    </lineage>
</organism>
<evidence type="ECO:0000259" key="1">
    <source>
        <dbReference type="PROSITE" id="PS01186"/>
    </source>
</evidence>
<dbReference type="PROSITE" id="PS01186">
    <property type="entry name" value="EGF_2"/>
    <property type="match status" value="1"/>
</dbReference>
<reference evidence="3" key="1">
    <citation type="submission" date="2025-08" db="UniProtKB">
        <authorList>
            <consortium name="RefSeq"/>
        </authorList>
    </citation>
    <scope>IDENTIFICATION</scope>
</reference>
<evidence type="ECO:0000313" key="3">
    <source>
        <dbReference type="RefSeq" id="XP_024936171.1"/>
    </source>
</evidence>
<dbReference type="InterPro" id="IPR000742">
    <property type="entry name" value="EGF"/>
</dbReference>
<dbReference type="CTD" id="42961"/>
<sequence>MKETMGMKIIVMTTTIAIAINPAWSLVTFGKSNPQNTNTNQAPAPTPVGKARECRMDADCAGILNTTCTSDRTVGKSRCLCSDRSVPMNGICNVKWKPLRSLCNDDSECGHGAHCVQSVQNNVTSMEKHCNCMPGYMEDDLMCNGSESVFRASLMTSLVAVVMISKIMNSA</sequence>
<evidence type="ECO:0000313" key="2">
    <source>
        <dbReference type="Proteomes" id="UP000694920"/>
    </source>
</evidence>
<dbReference type="Proteomes" id="UP000694920">
    <property type="component" value="Unplaced"/>
</dbReference>
<accession>A0AAJ7VWY6</accession>
<dbReference type="GeneID" id="107263045"/>